<evidence type="ECO:0000256" key="10">
    <source>
        <dbReference type="HAMAP-Rule" id="MF_00230"/>
    </source>
</evidence>
<dbReference type="CDD" id="cd02439">
    <property type="entry name" value="DMB-PRT_CobT"/>
    <property type="match status" value="1"/>
</dbReference>
<proteinExistence type="inferred from homology"/>
<dbReference type="HAMAP" id="MF_00230">
    <property type="entry name" value="CobT"/>
    <property type="match status" value="1"/>
</dbReference>
<organism evidence="11 12">
    <name type="scientific">Candidatus Lambdaproteobacteria bacterium RIFOXYD2_FULL_50_16</name>
    <dbReference type="NCBI Taxonomy" id="1817772"/>
    <lineage>
        <taxon>Bacteria</taxon>
        <taxon>Pseudomonadati</taxon>
        <taxon>Pseudomonadota</taxon>
        <taxon>Candidatus Lambdaproteobacteria</taxon>
    </lineage>
</organism>
<comment type="function">
    <text evidence="10">Catalyzes the synthesis of alpha-ribazole-5'-phosphate from nicotinate mononucleotide (NAMN) and 5,6-dimethylbenzimidazole (DMB).</text>
</comment>
<sequence>MELKNLLQQIKPVDQSLKPALLAHQADLTKPAGALGRLEEIAVQLGLIQGKIELNLGKKRIYCFAGDHGIADAGVSAFPQAVTPQMVLNMLSGGAAINQLTEQAGAELLVVDMGVKAEFEDHPRLIKAKVALGTANFLEQPAMTLAQTLQAVTTGFELATQAQADGVRLLGTGEMGIANTTSAAALMSALLPIPPAQIVGRGTGIDDPTLAHKIKVIETALIKHQRALATPLDILAALGGLEIAGIVGLILGAAANQVAILVDGFISSAAALVALRLKPEVAGYLFFSHLSAEQGHKLFIQKMGITPLIDLDLRLGEGTGAAIAMNLLEAAVFCHNRMATFSGAKVSTKSLNI</sequence>
<dbReference type="GO" id="GO:0008939">
    <property type="term" value="F:nicotinate-nucleotide-dimethylbenzimidazole phosphoribosyltransferase activity"/>
    <property type="evidence" value="ECO:0007669"/>
    <property type="project" value="UniProtKB-UniRule"/>
</dbReference>
<protein>
    <recommendedName>
        <fullName evidence="4 10">Nicotinate-nucleotide--dimethylbenzimidazole phosphoribosyltransferase</fullName>
        <shortName evidence="10">NN:DBI PRT</shortName>
        <ecNumber evidence="3 10">2.4.2.21</ecNumber>
    </recommendedName>
    <alternativeName>
        <fullName evidence="8 10">N(1)-alpha-phosphoribosyltransferase</fullName>
    </alternativeName>
</protein>
<dbReference type="Gene3D" id="1.10.1610.10">
    <property type="match status" value="1"/>
</dbReference>
<dbReference type="InterPro" id="IPR003200">
    <property type="entry name" value="Nict_dMeBzImd_PRibTrfase"/>
</dbReference>
<dbReference type="PANTHER" id="PTHR43463:SF1">
    <property type="entry name" value="NICOTINATE-NUCLEOTIDE--DIMETHYLBENZIMIDAZOLE PHOSPHORIBOSYLTRANSFERASE"/>
    <property type="match status" value="1"/>
</dbReference>
<dbReference type="PANTHER" id="PTHR43463">
    <property type="entry name" value="NICOTINATE-NUCLEOTIDE--DIMETHYLBENZIMIDAZOLE PHOSPHORIBOSYLTRANSFERASE"/>
    <property type="match status" value="1"/>
</dbReference>
<dbReference type="FunFam" id="3.40.50.10210:FF:000001">
    <property type="entry name" value="Nicotinate-nucleotide--dimethylbenzimidazole phosphoribosyltransferase"/>
    <property type="match status" value="1"/>
</dbReference>
<reference evidence="11 12" key="1">
    <citation type="journal article" date="2016" name="Nat. Commun.">
        <title>Thousands of microbial genomes shed light on interconnected biogeochemical processes in an aquifer system.</title>
        <authorList>
            <person name="Anantharaman K."/>
            <person name="Brown C.T."/>
            <person name="Hug L.A."/>
            <person name="Sharon I."/>
            <person name="Castelle C.J."/>
            <person name="Probst A.J."/>
            <person name="Thomas B.C."/>
            <person name="Singh A."/>
            <person name="Wilkins M.J."/>
            <person name="Karaoz U."/>
            <person name="Brodie E.L."/>
            <person name="Williams K.H."/>
            <person name="Hubbard S.S."/>
            <person name="Banfield J.F."/>
        </authorList>
    </citation>
    <scope>NUCLEOTIDE SEQUENCE [LARGE SCALE GENOMIC DNA]</scope>
</reference>
<dbReference type="UniPathway" id="UPA00061">
    <property type="reaction ID" value="UER00516"/>
</dbReference>
<evidence type="ECO:0000256" key="3">
    <source>
        <dbReference type="ARBA" id="ARBA00011991"/>
    </source>
</evidence>
<dbReference type="InterPro" id="IPR036087">
    <property type="entry name" value="Nict_dMeBzImd_PRibTrfase_sf"/>
</dbReference>
<dbReference type="EC" id="2.4.2.21" evidence="3 10"/>
<comment type="caution">
    <text evidence="11">The sequence shown here is derived from an EMBL/GenBank/DDBJ whole genome shotgun (WGS) entry which is preliminary data.</text>
</comment>
<comment type="pathway">
    <text evidence="1 10">Nucleoside biosynthesis; alpha-ribazole biosynthesis; alpha-ribazole from 5,6-dimethylbenzimidazole: step 1/2.</text>
</comment>
<dbReference type="InterPro" id="IPR017846">
    <property type="entry name" value="Nict_dMeBzImd_PRibTrfase_bact"/>
</dbReference>
<dbReference type="EMBL" id="MFNE01000026">
    <property type="protein sequence ID" value="OGG95260.1"/>
    <property type="molecule type" value="Genomic_DNA"/>
</dbReference>
<dbReference type="AlphaFoldDB" id="A0A1F6GAX3"/>
<dbReference type="STRING" id="1817772.A2527_08810"/>
<dbReference type="NCBIfam" id="NF000996">
    <property type="entry name" value="PRK00105.1"/>
    <property type="match status" value="1"/>
</dbReference>
<evidence type="ECO:0000256" key="5">
    <source>
        <dbReference type="ARBA" id="ARBA00022573"/>
    </source>
</evidence>
<evidence type="ECO:0000313" key="11">
    <source>
        <dbReference type="EMBL" id="OGG95260.1"/>
    </source>
</evidence>
<evidence type="ECO:0000256" key="9">
    <source>
        <dbReference type="ARBA" id="ARBA00047340"/>
    </source>
</evidence>
<evidence type="ECO:0000256" key="1">
    <source>
        <dbReference type="ARBA" id="ARBA00005049"/>
    </source>
</evidence>
<dbReference type="Gene3D" id="3.40.50.10210">
    <property type="match status" value="1"/>
</dbReference>
<keyword evidence="5 10" id="KW-0169">Cobalamin biosynthesis</keyword>
<comment type="catalytic activity">
    <reaction evidence="9 10">
        <text>5,6-dimethylbenzimidazole + nicotinate beta-D-ribonucleotide = alpha-ribazole 5'-phosphate + nicotinate + H(+)</text>
        <dbReference type="Rhea" id="RHEA:11196"/>
        <dbReference type="ChEBI" id="CHEBI:15378"/>
        <dbReference type="ChEBI" id="CHEBI:15890"/>
        <dbReference type="ChEBI" id="CHEBI:32544"/>
        <dbReference type="ChEBI" id="CHEBI:57502"/>
        <dbReference type="ChEBI" id="CHEBI:57918"/>
        <dbReference type="EC" id="2.4.2.21"/>
    </reaction>
</comment>
<evidence type="ECO:0000256" key="8">
    <source>
        <dbReference type="ARBA" id="ARBA00030686"/>
    </source>
</evidence>
<evidence type="ECO:0000256" key="7">
    <source>
        <dbReference type="ARBA" id="ARBA00022679"/>
    </source>
</evidence>
<evidence type="ECO:0000256" key="6">
    <source>
        <dbReference type="ARBA" id="ARBA00022676"/>
    </source>
</evidence>
<dbReference type="SUPFAM" id="SSF52733">
    <property type="entry name" value="Nicotinate mononucleotide:5,6-dimethylbenzimidazole phosphoribosyltransferase (CobT)"/>
    <property type="match status" value="1"/>
</dbReference>
<accession>A0A1F6GAX3</accession>
<evidence type="ECO:0000256" key="2">
    <source>
        <dbReference type="ARBA" id="ARBA00007110"/>
    </source>
</evidence>
<dbReference type="Proteomes" id="UP000178449">
    <property type="component" value="Unassembled WGS sequence"/>
</dbReference>
<dbReference type="NCBIfam" id="TIGR03160">
    <property type="entry name" value="cobT_DBIPRT"/>
    <property type="match status" value="1"/>
</dbReference>
<keyword evidence="7 10" id="KW-0808">Transferase</keyword>
<gene>
    <name evidence="10" type="primary">cobT</name>
    <name evidence="11" type="ORF">A2527_08810</name>
</gene>
<comment type="similarity">
    <text evidence="2 10">Belongs to the CobT family.</text>
</comment>
<dbReference type="GO" id="GO:0009236">
    <property type="term" value="P:cobalamin biosynthetic process"/>
    <property type="evidence" value="ECO:0007669"/>
    <property type="project" value="UniProtKB-UniRule"/>
</dbReference>
<dbReference type="Pfam" id="PF02277">
    <property type="entry name" value="DBI_PRT"/>
    <property type="match status" value="1"/>
</dbReference>
<evidence type="ECO:0000256" key="4">
    <source>
        <dbReference type="ARBA" id="ARBA00015486"/>
    </source>
</evidence>
<dbReference type="InterPro" id="IPR023195">
    <property type="entry name" value="Nict_dMeBzImd_PRibTrfase_N"/>
</dbReference>
<keyword evidence="6 10" id="KW-0328">Glycosyltransferase</keyword>
<name>A0A1F6GAX3_9PROT</name>
<evidence type="ECO:0000313" key="12">
    <source>
        <dbReference type="Proteomes" id="UP000178449"/>
    </source>
</evidence>
<feature type="active site" description="Proton acceptor" evidence="10">
    <location>
        <position position="317"/>
    </location>
</feature>